<evidence type="ECO:0000313" key="4">
    <source>
        <dbReference type="EMBL" id="PZX48263.1"/>
    </source>
</evidence>
<dbReference type="CDD" id="cd00586">
    <property type="entry name" value="4HBT"/>
    <property type="match status" value="1"/>
</dbReference>
<dbReference type="NCBIfam" id="TIGR00051">
    <property type="entry name" value="YbgC/FadM family acyl-CoA thioesterase"/>
    <property type="match status" value="1"/>
</dbReference>
<evidence type="ECO:0000256" key="2">
    <source>
        <dbReference type="ARBA" id="ARBA00022801"/>
    </source>
</evidence>
<dbReference type="Proteomes" id="UP000249538">
    <property type="component" value="Unassembled WGS sequence"/>
</dbReference>
<dbReference type="Gene3D" id="3.30.420.130">
    <property type="entry name" value="Dinitrogenase iron-molybdenum cofactor biosynthesis domain"/>
    <property type="match status" value="1"/>
</dbReference>
<dbReference type="FunFam" id="3.10.129.10:FF:000004">
    <property type="entry name" value="Tol-pal system-associated acyl-CoA thioesterase"/>
    <property type="match status" value="1"/>
</dbReference>
<dbReference type="InterPro" id="IPR029069">
    <property type="entry name" value="HotDog_dom_sf"/>
</dbReference>
<organism evidence="4 5">
    <name type="scientific">Cereibacter changlensis</name>
    <dbReference type="NCBI Taxonomy" id="402884"/>
    <lineage>
        <taxon>Bacteria</taxon>
        <taxon>Pseudomonadati</taxon>
        <taxon>Pseudomonadota</taxon>
        <taxon>Alphaproteobacteria</taxon>
        <taxon>Rhodobacterales</taxon>
        <taxon>Paracoccaceae</taxon>
        <taxon>Cereibacter</taxon>
    </lineage>
</organism>
<sequence>MIAAGAACATARAQAAGTPPAEPTDGSLCKGGHRMILRVHYEDTDFSGIAQHTSYLRFLERARSNYLRLHGISQGAMFSGQDAMLVVRSLTLQFLLPARMDDLLQVTTRPHLVRGASVALHQQIRCGDRVLLEAEVRVAYVAEGRPGPLPPPLRAALLRDAAVPPPVARPSPGFATGQTRQPSPNPATGHFAMRFAVASQNFRTVTGHAGKTRRFLVFEATTGLPPQEVERFDLPKDQSIHAFRGDGPHPLDSVGVVIAASAGDGFIRRMAARGVVAVATAETDPALAVSGYLAGTLSPEAPHEHDDAEEACGCAQG</sequence>
<dbReference type="SUPFAM" id="SSF53146">
    <property type="entry name" value="Nitrogenase accessory factor-like"/>
    <property type="match status" value="1"/>
</dbReference>
<comment type="caution">
    <text evidence="4">The sequence shown here is derived from an EMBL/GenBank/DDBJ whole genome shotgun (WGS) entry which is preliminary data.</text>
</comment>
<gene>
    <name evidence="4" type="ORF">LX76_04353</name>
</gene>
<proteinExistence type="inferred from homology"/>
<accession>A0A2W7QIW5</accession>
<evidence type="ECO:0000256" key="3">
    <source>
        <dbReference type="SAM" id="MobiDB-lite"/>
    </source>
</evidence>
<keyword evidence="2" id="KW-0378">Hydrolase</keyword>
<protein>
    <submittedName>
        <fullName evidence="4">Tol-pal system-associated acyl-CoA thioesterase</fullName>
    </submittedName>
</protein>
<feature type="region of interest" description="Disordered" evidence="3">
    <location>
        <begin position="298"/>
        <end position="317"/>
    </location>
</feature>
<dbReference type="AlphaFoldDB" id="A0A2W7QIW5"/>
<dbReference type="InterPro" id="IPR050563">
    <property type="entry name" value="4-hydroxybenzoyl-CoA_TE"/>
</dbReference>
<reference evidence="4 5" key="1">
    <citation type="submission" date="2018-06" db="EMBL/GenBank/DDBJ databases">
        <title>Genomic Encyclopedia of Archaeal and Bacterial Type Strains, Phase II (KMG-II): from individual species to whole genera.</title>
        <authorList>
            <person name="Goeker M."/>
        </authorList>
    </citation>
    <scope>NUCLEOTIDE SEQUENCE [LARGE SCALE GENOMIC DNA]</scope>
    <source>
        <strain evidence="4 5">DSM 18774</strain>
    </source>
</reference>
<comment type="similarity">
    <text evidence="1">Belongs to the 4-hydroxybenzoyl-CoA thioesterase family.</text>
</comment>
<name>A0A2W7QIW5_9RHOB</name>
<evidence type="ECO:0000256" key="1">
    <source>
        <dbReference type="ARBA" id="ARBA00005953"/>
    </source>
</evidence>
<dbReference type="GO" id="GO:0047617">
    <property type="term" value="F:fatty acyl-CoA hydrolase activity"/>
    <property type="evidence" value="ECO:0007669"/>
    <property type="project" value="TreeGrafter"/>
</dbReference>
<dbReference type="SUPFAM" id="SSF54637">
    <property type="entry name" value="Thioesterase/thiol ester dehydrase-isomerase"/>
    <property type="match status" value="1"/>
</dbReference>
<dbReference type="InterPro" id="IPR036105">
    <property type="entry name" value="DiNase_FeMo-co_biosyn_sf"/>
</dbReference>
<dbReference type="Pfam" id="PF13279">
    <property type="entry name" value="4HBT_2"/>
    <property type="match status" value="1"/>
</dbReference>
<dbReference type="PANTHER" id="PTHR31793">
    <property type="entry name" value="4-HYDROXYBENZOYL-COA THIOESTERASE FAMILY MEMBER"/>
    <property type="match status" value="1"/>
</dbReference>
<dbReference type="InterPro" id="IPR006684">
    <property type="entry name" value="YbgC/YbaW"/>
</dbReference>
<evidence type="ECO:0000313" key="5">
    <source>
        <dbReference type="Proteomes" id="UP000249538"/>
    </source>
</evidence>
<dbReference type="PANTHER" id="PTHR31793:SF37">
    <property type="entry name" value="ACYL-COA THIOESTER HYDROLASE YBGC"/>
    <property type="match status" value="1"/>
</dbReference>
<dbReference type="EMBL" id="QKZS01000027">
    <property type="protein sequence ID" value="PZX48263.1"/>
    <property type="molecule type" value="Genomic_DNA"/>
</dbReference>
<dbReference type="Gene3D" id="3.10.129.10">
    <property type="entry name" value="Hotdog Thioesterase"/>
    <property type="match status" value="1"/>
</dbReference>